<evidence type="ECO:0000313" key="3">
    <source>
        <dbReference type="Proteomes" id="UP000316628"/>
    </source>
</evidence>
<name>A0A543J607_9PSEU</name>
<keyword evidence="1" id="KW-1133">Transmembrane helix</keyword>
<feature type="transmembrane region" description="Helical" evidence="1">
    <location>
        <begin position="161"/>
        <end position="181"/>
    </location>
</feature>
<sequence length="490" mass="55280">MDLSPESVLRMVLIWAVAMLALSGLSERRTRRLLLGMLYRRVFPLLLVGLFAVVVFLVPDRFPQWWDRWWRYVVPLSTVLLGLALWLRQQGQRLIWSGYWEFRDPTPEPEIGVEGLTRPPITRLRVLGYMMMLVGLALTAVPTLVLQRRDITPDWVEPNGFLIGVAGVFTILYGGKTLKLARTRRARELSSRPIRGNAWSGSLLWVAAWLCCLAGLVLTLGGLSVMMDPRDLAWWQTFLTLWTMILGGAVFTQGRKAFLRARRHRTRFIPDHRHLRAGSYVLYLRSFEEDERHTALHEVPLPGLTGGAMFGFLVSGRSAEEHVAEILRPVGPLVAVGAPGERLPHMGAVRLYLPYEGWQEPVRELMRGSRLTVLTLGTSEGTMWELAEAFRLLSPQRLVLFIPNLGDADYRRIRASVPRLPECPVWLATGHRTVIQGVIHFAADWTPSIVPVVDDHGDATSNLFTAMMPALLPAFTALGEYEKETGADRL</sequence>
<proteinExistence type="predicted"/>
<protein>
    <submittedName>
        <fullName evidence="2">Uncharacterized protein</fullName>
    </submittedName>
</protein>
<dbReference type="EMBL" id="VFPP01000001">
    <property type="protein sequence ID" value="TQM78218.1"/>
    <property type="molecule type" value="Genomic_DNA"/>
</dbReference>
<dbReference type="RefSeq" id="WP_141974988.1">
    <property type="nucleotide sequence ID" value="NZ_VFPP01000001.1"/>
</dbReference>
<feature type="transmembrane region" description="Helical" evidence="1">
    <location>
        <begin position="233"/>
        <end position="252"/>
    </location>
</feature>
<keyword evidence="3" id="KW-1185">Reference proteome</keyword>
<evidence type="ECO:0000313" key="2">
    <source>
        <dbReference type="EMBL" id="TQM78218.1"/>
    </source>
</evidence>
<dbReference type="Proteomes" id="UP000316628">
    <property type="component" value="Unassembled WGS sequence"/>
</dbReference>
<feature type="transmembrane region" description="Helical" evidence="1">
    <location>
        <begin position="202"/>
        <end position="227"/>
    </location>
</feature>
<dbReference type="AlphaFoldDB" id="A0A543J607"/>
<organism evidence="2 3">
    <name type="scientific">Saccharothrix saharensis</name>
    <dbReference type="NCBI Taxonomy" id="571190"/>
    <lineage>
        <taxon>Bacteria</taxon>
        <taxon>Bacillati</taxon>
        <taxon>Actinomycetota</taxon>
        <taxon>Actinomycetes</taxon>
        <taxon>Pseudonocardiales</taxon>
        <taxon>Pseudonocardiaceae</taxon>
        <taxon>Saccharothrix</taxon>
    </lineage>
</organism>
<feature type="transmembrane region" description="Helical" evidence="1">
    <location>
        <begin position="7"/>
        <end position="26"/>
    </location>
</feature>
<accession>A0A543J607</accession>
<comment type="caution">
    <text evidence="2">The sequence shown here is derived from an EMBL/GenBank/DDBJ whole genome shotgun (WGS) entry which is preliminary data.</text>
</comment>
<feature type="transmembrane region" description="Helical" evidence="1">
    <location>
        <begin position="69"/>
        <end position="87"/>
    </location>
</feature>
<feature type="transmembrane region" description="Helical" evidence="1">
    <location>
        <begin position="126"/>
        <end position="146"/>
    </location>
</feature>
<keyword evidence="1" id="KW-0812">Transmembrane</keyword>
<reference evidence="2 3" key="1">
    <citation type="submission" date="2019-06" db="EMBL/GenBank/DDBJ databases">
        <title>Sequencing the genomes of 1000 actinobacteria strains.</title>
        <authorList>
            <person name="Klenk H.-P."/>
        </authorList>
    </citation>
    <scope>NUCLEOTIDE SEQUENCE [LARGE SCALE GENOMIC DNA]</scope>
    <source>
        <strain evidence="2 3">DSM 45456</strain>
    </source>
</reference>
<evidence type="ECO:0000256" key="1">
    <source>
        <dbReference type="SAM" id="Phobius"/>
    </source>
</evidence>
<gene>
    <name evidence="2" type="ORF">FHX81_0478</name>
</gene>
<keyword evidence="1" id="KW-0472">Membrane</keyword>
<feature type="transmembrane region" description="Helical" evidence="1">
    <location>
        <begin position="38"/>
        <end position="57"/>
    </location>
</feature>
<dbReference type="OrthoDB" id="7107981at2"/>